<proteinExistence type="predicted"/>
<protein>
    <submittedName>
        <fullName evidence="1">Uncharacterized protein</fullName>
    </submittedName>
</protein>
<evidence type="ECO:0000313" key="1">
    <source>
        <dbReference type="EMBL" id="EFH86501.1"/>
    </source>
</evidence>
<comment type="caution">
    <text evidence="1">The sequence shown here is derived from an EMBL/GenBank/DDBJ whole genome shotgun (WGS) entry which is preliminary data.</text>
</comment>
<sequence length="59" mass="6715">MVTGWRSQPITIPPFPRGKDCAWLTCFCPWPTVTLDFDKVLEREGFEELILFGGNDGLL</sequence>
<gene>
    <name evidence="1" type="ORF">Krac_7801</name>
</gene>
<accession>D6TL51</accession>
<evidence type="ECO:0000313" key="2">
    <source>
        <dbReference type="Proteomes" id="UP000004508"/>
    </source>
</evidence>
<dbReference type="InParanoid" id="D6TL51"/>
<dbReference type="EMBL" id="ADVG01000002">
    <property type="protein sequence ID" value="EFH86501.1"/>
    <property type="molecule type" value="Genomic_DNA"/>
</dbReference>
<organism evidence="1 2">
    <name type="scientific">Ktedonobacter racemifer DSM 44963</name>
    <dbReference type="NCBI Taxonomy" id="485913"/>
    <lineage>
        <taxon>Bacteria</taxon>
        <taxon>Bacillati</taxon>
        <taxon>Chloroflexota</taxon>
        <taxon>Ktedonobacteria</taxon>
        <taxon>Ktedonobacterales</taxon>
        <taxon>Ktedonobacteraceae</taxon>
        <taxon>Ktedonobacter</taxon>
    </lineage>
</organism>
<name>D6TL51_KTERA</name>
<dbReference type="AlphaFoldDB" id="D6TL51"/>
<reference evidence="1 2" key="1">
    <citation type="journal article" date="2011" name="Stand. Genomic Sci.">
        <title>Non-contiguous finished genome sequence and contextual data of the filamentous soil bacterium Ktedonobacter racemifer type strain (SOSP1-21).</title>
        <authorList>
            <person name="Chang Y.J."/>
            <person name="Land M."/>
            <person name="Hauser L."/>
            <person name="Chertkov O."/>
            <person name="Del Rio T.G."/>
            <person name="Nolan M."/>
            <person name="Copeland A."/>
            <person name="Tice H."/>
            <person name="Cheng J.F."/>
            <person name="Lucas S."/>
            <person name="Han C."/>
            <person name="Goodwin L."/>
            <person name="Pitluck S."/>
            <person name="Ivanova N."/>
            <person name="Ovchinikova G."/>
            <person name="Pati A."/>
            <person name="Chen A."/>
            <person name="Palaniappan K."/>
            <person name="Mavromatis K."/>
            <person name="Liolios K."/>
            <person name="Brettin T."/>
            <person name="Fiebig A."/>
            <person name="Rohde M."/>
            <person name="Abt B."/>
            <person name="Goker M."/>
            <person name="Detter J.C."/>
            <person name="Woyke T."/>
            <person name="Bristow J."/>
            <person name="Eisen J.A."/>
            <person name="Markowitz V."/>
            <person name="Hugenholtz P."/>
            <person name="Kyrpides N.C."/>
            <person name="Klenk H.P."/>
            <person name="Lapidus A."/>
        </authorList>
    </citation>
    <scope>NUCLEOTIDE SEQUENCE [LARGE SCALE GENOMIC DNA]</scope>
    <source>
        <strain evidence="2">DSM 44963</strain>
    </source>
</reference>
<keyword evidence="2" id="KW-1185">Reference proteome</keyword>
<dbReference type="Proteomes" id="UP000004508">
    <property type="component" value="Unassembled WGS sequence"/>
</dbReference>